<dbReference type="STRING" id="28181.BEN30_02640"/>
<keyword evidence="1" id="KW-0229">DNA integration</keyword>
<evidence type="ECO:0000259" key="5">
    <source>
        <dbReference type="PROSITE" id="PS51898"/>
    </source>
</evidence>
<dbReference type="InterPro" id="IPR044068">
    <property type="entry name" value="CB"/>
</dbReference>
<feature type="domain" description="Tyr recombinase" evidence="5">
    <location>
        <begin position="209"/>
        <end position="418"/>
    </location>
</feature>
<dbReference type="GO" id="GO:0006310">
    <property type="term" value="P:DNA recombination"/>
    <property type="evidence" value="ECO:0007669"/>
    <property type="project" value="UniProtKB-KW"/>
</dbReference>
<evidence type="ECO:0000256" key="3">
    <source>
        <dbReference type="ARBA" id="ARBA00023172"/>
    </source>
</evidence>
<dbReference type="PROSITE" id="PS51898">
    <property type="entry name" value="TYR_RECOMBINASE"/>
    <property type="match status" value="1"/>
</dbReference>
<evidence type="ECO:0000256" key="4">
    <source>
        <dbReference type="PROSITE-ProRule" id="PRU01248"/>
    </source>
</evidence>
<accession>A0A1E5QBS8</accession>
<name>A0A1E5QBS8_9PROT</name>
<dbReference type="Proteomes" id="UP000095347">
    <property type="component" value="Unassembled WGS sequence"/>
</dbReference>
<evidence type="ECO:0000313" key="8">
    <source>
        <dbReference type="Proteomes" id="UP000095347"/>
    </source>
</evidence>
<dbReference type="Pfam" id="PF00589">
    <property type="entry name" value="Phage_integrase"/>
    <property type="match status" value="1"/>
</dbReference>
<dbReference type="GO" id="GO:0015074">
    <property type="term" value="P:DNA integration"/>
    <property type="evidence" value="ECO:0007669"/>
    <property type="project" value="UniProtKB-KW"/>
</dbReference>
<dbReference type="GO" id="GO:0003677">
    <property type="term" value="F:DNA binding"/>
    <property type="evidence" value="ECO:0007669"/>
    <property type="project" value="UniProtKB-UniRule"/>
</dbReference>
<evidence type="ECO:0000313" key="7">
    <source>
        <dbReference type="EMBL" id="OEJ69526.1"/>
    </source>
</evidence>
<evidence type="ECO:0000256" key="1">
    <source>
        <dbReference type="ARBA" id="ARBA00022908"/>
    </source>
</evidence>
<dbReference type="InterPro" id="IPR002104">
    <property type="entry name" value="Integrase_catalytic"/>
</dbReference>
<evidence type="ECO:0000256" key="2">
    <source>
        <dbReference type="ARBA" id="ARBA00023125"/>
    </source>
</evidence>
<feature type="domain" description="Core-binding (CB)" evidence="6">
    <location>
        <begin position="81"/>
        <end position="177"/>
    </location>
</feature>
<keyword evidence="2 4" id="KW-0238">DNA-binding</keyword>
<keyword evidence="8" id="KW-1185">Reference proteome</keyword>
<evidence type="ECO:0008006" key="9">
    <source>
        <dbReference type="Google" id="ProtNLM"/>
    </source>
</evidence>
<dbReference type="EMBL" id="MCGG01000005">
    <property type="protein sequence ID" value="OEJ69526.1"/>
    <property type="molecule type" value="Genomic_DNA"/>
</dbReference>
<dbReference type="RefSeq" id="WP_069956477.1">
    <property type="nucleotide sequence ID" value="NZ_MCGG01000005.1"/>
</dbReference>
<keyword evidence="3" id="KW-0233">DNA recombination</keyword>
<gene>
    <name evidence="7" type="ORF">BEN30_02640</name>
</gene>
<organism evidence="7 8">
    <name type="scientific">Magnetovibrio blakemorei</name>
    <dbReference type="NCBI Taxonomy" id="28181"/>
    <lineage>
        <taxon>Bacteria</taxon>
        <taxon>Pseudomonadati</taxon>
        <taxon>Pseudomonadota</taxon>
        <taxon>Alphaproteobacteria</taxon>
        <taxon>Rhodospirillales</taxon>
        <taxon>Magnetovibrionaceae</taxon>
        <taxon>Magnetovibrio</taxon>
    </lineage>
</organism>
<dbReference type="InterPro" id="IPR010998">
    <property type="entry name" value="Integrase_recombinase_N"/>
</dbReference>
<proteinExistence type="predicted"/>
<dbReference type="OrthoDB" id="7362648at2"/>
<dbReference type="Gene3D" id="1.10.150.130">
    <property type="match status" value="1"/>
</dbReference>
<dbReference type="AlphaFoldDB" id="A0A1E5QBS8"/>
<dbReference type="Gene3D" id="1.10.443.10">
    <property type="entry name" value="Intergrase catalytic core"/>
    <property type="match status" value="1"/>
</dbReference>
<sequence length="436" mass="51421">MPSITVKKKTYKENEIPIFDGEAVLYLVKDTWYFRCWIKGEGKYARKSLRTKSREMATERGKQEFYQLQTDLNAGRKFFSIDTKQAIQSYLDYRKNDVIEDTLEARSTQGGIVIGRYNTINTHLNHFLAYIGKDTKVRDLREFDLERYVLFRRKNGISDITIRQEISTINSAMSYIYDRLKQTDFRNFVIPQTLKHVTKSKNKADTQKIKRQTFTRDEWQAFYVAMRKYTNDCSVERCAEDLDARERQLVRHFCLFGANSGMRTGEQFNLLWKNVRVEKQRLNDVTLDVAIVLVDYGTSKKRLETREFWCRGGEYITRWKELAQHNDENSYVFSVDGTKRFPKTNFHRHWNAMLELAEIDESRKEHIVPYSLRHFCITRRVVAGLTFTDIAQNVGTSVAEIERTYNHIQNETRAKFAHARVKTADGITMPIIDETF</sequence>
<protein>
    <recommendedName>
        <fullName evidence="9">Integrase</fullName>
    </recommendedName>
</protein>
<comment type="caution">
    <text evidence="7">The sequence shown here is derived from an EMBL/GenBank/DDBJ whole genome shotgun (WGS) entry which is preliminary data.</text>
</comment>
<dbReference type="SUPFAM" id="SSF56349">
    <property type="entry name" value="DNA breaking-rejoining enzymes"/>
    <property type="match status" value="1"/>
</dbReference>
<evidence type="ECO:0000259" key="6">
    <source>
        <dbReference type="PROSITE" id="PS51900"/>
    </source>
</evidence>
<dbReference type="InterPro" id="IPR013762">
    <property type="entry name" value="Integrase-like_cat_sf"/>
</dbReference>
<reference evidence="8" key="1">
    <citation type="submission" date="2016-07" db="EMBL/GenBank/DDBJ databases">
        <authorList>
            <person name="Florea S."/>
            <person name="Webb J.S."/>
            <person name="Jaromczyk J."/>
            <person name="Schardl C.L."/>
        </authorList>
    </citation>
    <scope>NUCLEOTIDE SEQUENCE [LARGE SCALE GENOMIC DNA]</scope>
    <source>
        <strain evidence="8">MV-1</strain>
    </source>
</reference>
<dbReference type="PROSITE" id="PS51900">
    <property type="entry name" value="CB"/>
    <property type="match status" value="1"/>
</dbReference>
<dbReference type="InterPro" id="IPR011010">
    <property type="entry name" value="DNA_brk_join_enz"/>
</dbReference>